<sequence length="508" mass="54329">MKQSAYIQSFLKGDWKSGIAVFLVALPLCLGIALASGAPLLAGLVAGIVGGTLVSLLSGSELSVSGPAAGLTIIVATAITDLGSFPGFLVAVIIAGLIQVALGLLKMGKIGGFFPSSVIRGMLVAIGIVIILKQIPHAIGDDLDFIGEFEFDQKDGENTFTEILASFATIKAGAVLISIVGLLILFSWTALGNTFRWLNALPASLFVVLVGIGINELLGTYAPNWYLGDSKDHMVNLPLFASSSEVWGGLVSPDWRFIPNPKVYSVAITLAIVASLESLLSLEATDSLDPLKRISSPDRELLAQGIGNISSGLLGGIPITSVIVRSSTNIYAGGKTRMSGFFHGVLLLVAVLALPVYLNKIPLACLASILLYTGYKLAHPKEFKKVISEGWKQWVPFLVTVAVVVGVDLLWGIFIGTLVGLIFVVITNYSSVFTVFQNGNEILIKFQKDVTFLHKMSLKEALRKMPTGSEVYIDTTKVHFMDHDINLLIQEFISTAPERGIEVDLKKK</sequence>
<feature type="transmembrane region" description="Helical" evidence="5">
    <location>
        <begin position="345"/>
        <end position="374"/>
    </location>
</feature>
<organism evidence="7 8">
    <name type="scientific">Aquirufa originis</name>
    <dbReference type="NCBI Taxonomy" id="3096514"/>
    <lineage>
        <taxon>Bacteria</taxon>
        <taxon>Pseudomonadati</taxon>
        <taxon>Bacteroidota</taxon>
        <taxon>Cytophagia</taxon>
        <taxon>Cytophagales</taxon>
        <taxon>Flectobacillaceae</taxon>
        <taxon>Aquirufa</taxon>
    </lineage>
</organism>
<protein>
    <submittedName>
        <fullName evidence="7">SulP family inorganic anion transporter</fullName>
    </submittedName>
</protein>
<feature type="domain" description="SLC26A/SulP transporter" evidence="6">
    <location>
        <begin position="11"/>
        <end position="387"/>
    </location>
</feature>
<dbReference type="EMBL" id="JBBKXY010000002">
    <property type="protein sequence ID" value="MFD3293181.1"/>
    <property type="molecule type" value="Genomic_DNA"/>
</dbReference>
<dbReference type="InterPro" id="IPR011547">
    <property type="entry name" value="SLC26A/SulP_dom"/>
</dbReference>
<feature type="transmembrane region" description="Helical" evidence="5">
    <location>
        <begin position="302"/>
        <end position="324"/>
    </location>
</feature>
<name>A0ABW6D834_9BACT</name>
<dbReference type="Pfam" id="PF00916">
    <property type="entry name" value="Sulfate_transp"/>
    <property type="match status" value="1"/>
</dbReference>
<evidence type="ECO:0000256" key="1">
    <source>
        <dbReference type="ARBA" id="ARBA00004141"/>
    </source>
</evidence>
<evidence type="ECO:0000313" key="7">
    <source>
        <dbReference type="EMBL" id="MFD3293181.1"/>
    </source>
</evidence>
<feature type="transmembrane region" description="Helical" evidence="5">
    <location>
        <begin position="20"/>
        <end position="50"/>
    </location>
</feature>
<dbReference type="PANTHER" id="PTHR11814">
    <property type="entry name" value="SULFATE TRANSPORTER"/>
    <property type="match status" value="1"/>
</dbReference>
<feature type="transmembrane region" description="Helical" evidence="5">
    <location>
        <begin position="263"/>
        <end position="282"/>
    </location>
</feature>
<evidence type="ECO:0000256" key="2">
    <source>
        <dbReference type="ARBA" id="ARBA00022692"/>
    </source>
</evidence>
<dbReference type="RefSeq" id="WP_377978466.1">
    <property type="nucleotide sequence ID" value="NZ_JBBKXY010000002.1"/>
</dbReference>
<evidence type="ECO:0000256" key="5">
    <source>
        <dbReference type="SAM" id="Phobius"/>
    </source>
</evidence>
<feature type="transmembrane region" description="Helical" evidence="5">
    <location>
        <begin position="163"/>
        <end position="185"/>
    </location>
</feature>
<reference evidence="7 8" key="1">
    <citation type="submission" date="2024-03" db="EMBL/GenBank/DDBJ databases">
        <title>Aquirufa genome sequencing.</title>
        <authorList>
            <person name="Pitt A."/>
            <person name="Hahn M.W."/>
        </authorList>
    </citation>
    <scope>NUCLEOTIDE SEQUENCE [LARGE SCALE GENOMIC DNA]</scope>
    <source>
        <strain evidence="7 8">KTFRIE-69F</strain>
    </source>
</reference>
<evidence type="ECO:0000256" key="4">
    <source>
        <dbReference type="ARBA" id="ARBA00023136"/>
    </source>
</evidence>
<comment type="subcellular location">
    <subcellularLocation>
        <location evidence="1">Membrane</location>
        <topology evidence="1">Multi-pass membrane protein</topology>
    </subcellularLocation>
</comment>
<feature type="transmembrane region" description="Helical" evidence="5">
    <location>
        <begin position="234"/>
        <end position="251"/>
    </location>
</feature>
<evidence type="ECO:0000256" key="3">
    <source>
        <dbReference type="ARBA" id="ARBA00022989"/>
    </source>
</evidence>
<feature type="transmembrane region" description="Helical" evidence="5">
    <location>
        <begin position="394"/>
        <end position="426"/>
    </location>
</feature>
<keyword evidence="4 5" id="KW-0472">Membrane</keyword>
<gene>
    <name evidence="7" type="ORF">SKC35_05745</name>
</gene>
<feature type="transmembrane region" description="Helical" evidence="5">
    <location>
        <begin position="117"/>
        <end position="135"/>
    </location>
</feature>
<keyword evidence="2 5" id="KW-0812">Transmembrane</keyword>
<dbReference type="Proteomes" id="UP001598112">
    <property type="component" value="Unassembled WGS sequence"/>
</dbReference>
<accession>A0ABW6D834</accession>
<keyword evidence="3 5" id="KW-1133">Transmembrane helix</keyword>
<feature type="transmembrane region" description="Helical" evidence="5">
    <location>
        <begin position="197"/>
        <end position="214"/>
    </location>
</feature>
<dbReference type="InterPro" id="IPR001902">
    <property type="entry name" value="SLC26A/SulP_fam"/>
</dbReference>
<evidence type="ECO:0000259" key="6">
    <source>
        <dbReference type="Pfam" id="PF00916"/>
    </source>
</evidence>
<comment type="caution">
    <text evidence="7">The sequence shown here is derived from an EMBL/GenBank/DDBJ whole genome shotgun (WGS) entry which is preliminary data.</text>
</comment>
<feature type="transmembrane region" description="Helical" evidence="5">
    <location>
        <begin position="85"/>
        <end position="105"/>
    </location>
</feature>
<proteinExistence type="predicted"/>
<evidence type="ECO:0000313" key="8">
    <source>
        <dbReference type="Proteomes" id="UP001598112"/>
    </source>
</evidence>
<keyword evidence="8" id="KW-1185">Reference proteome</keyword>